<evidence type="ECO:0000313" key="3">
    <source>
        <dbReference type="Proteomes" id="UP000312512"/>
    </source>
</evidence>
<dbReference type="InterPro" id="IPR000182">
    <property type="entry name" value="GNAT_dom"/>
</dbReference>
<dbReference type="InterPro" id="IPR016181">
    <property type="entry name" value="Acyl_CoA_acyltransferase"/>
</dbReference>
<feature type="domain" description="N-acetyltransferase" evidence="1">
    <location>
        <begin position="277"/>
        <end position="437"/>
    </location>
</feature>
<reference evidence="2 3" key="1">
    <citation type="submission" date="2019-10" db="EMBL/GenBank/DDBJ databases">
        <title>Nonomuraea sp. nov., isolated from Phyllanthus amarus.</title>
        <authorList>
            <person name="Klykleung N."/>
            <person name="Tanasupawat S."/>
        </authorList>
    </citation>
    <scope>NUCLEOTIDE SEQUENCE [LARGE SCALE GENOMIC DNA]</scope>
    <source>
        <strain evidence="2 3">PA1-10</strain>
    </source>
</reference>
<dbReference type="EMBL" id="VDLX02000014">
    <property type="protein sequence ID" value="KAB8190866.1"/>
    <property type="molecule type" value="Genomic_DNA"/>
</dbReference>
<dbReference type="PANTHER" id="PTHR43441:SF10">
    <property type="entry name" value="ACETYLTRANSFERASE"/>
    <property type="match status" value="1"/>
</dbReference>
<dbReference type="Gene3D" id="3.40.630.30">
    <property type="match status" value="2"/>
</dbReference>
<dbReference type="Proteomes" id="UP000312512">
    <property type="component" value="Unassembled WGS sequence"/>
</dbReference>
<dbReference type="GO" id="GO:1990189">
    <property type="term" value="F:protein N-terminal-serine acetyltransferase activity"/>
    <property type="evidence" value="ECO:0007669"/>
    <property type="project" value="TreeGrafter"/>
</dbReference>
<gene>
    <name evidence="2" type="ORF">FH608_032930</name>
</gene>
<organism evidence="2 3">
    <name type="scientific">Nonomuraea phyllanthi</name>
    <dbReference type="NCBI Taxonomy" id="2219224"/>
    <lineage>
        <taxon>Bacteria</taxon>
        <taxon>Bacillati</taxon>
        <taxon>Actinomycetota</taxon>
        <taxon>Actinomycetes</taxon>
        <taxon>Streptosporangiales</taxon>
        <taxon>Streptosporangiaceae</taxon>
        <taxon>Nonomuraea</taxon>
    </lineage>
</organism>
<dbReference type="PROSITE" id="PS51186">
    <property type="entry name" value="GNAT"/>
    <property type="match status" value="2"/>
</dbReference>
<comment type="caution">
    <text evidence="2">The sequence shown here is derived from an EMBL/GenBank/DDBJ whole genome shotgun (WGS) entry which is preliminary data.</text>
</comment>
<protein>
    <submittedName>
        <fullName evidence="2">GNAT family N-acetyltransferase</fullName>
    </submittedName>
</protein>
<dbReference type="GO" id="GO:0005737">
    <property type="term" value="C:cytoplasm"/>
    <property type="evidence" value="ECO:0007669"/>
    <property type="project" value="TreeGrafter"/>
</dbReference>
<accession>A0A5C4VZK7</accession>
<dbReference type="InterPro" id="IPR051908">
    <property type="entry name" value="Ribosomal_N-acetyltransferase"/>
</dbReference>
<dbReference type="PANTHER" id="PTHR43441">
    <property type="entry name" value="RIBOSOMAL-PROTEIN-SERINE ACETYLTRANSFERASE"/>
    <property type="match status" value="1"/>
</dbReference>
<dbReference type="OrthoDB" id="5293267at2"/>
<sequence>MSWRVRLLRLLAGRRHGLGLLPLLGVRGAAAANHALGLVLLLVVEAWTVLVAPTLLHSPLTPLNCAPTPALVGKHRVCSLPSVFDRDLSIATERLTLRPFSPRDAGRIRSIVRSGARFLPPGAPAKPSGVDHWLAVGVHELRRSGQGVHLAMADAEGLVVGAISLFKTSWSAGTTEVGYGVHPLYRDRGFATEAVRGLAGWAFENTRLRRIDLTANLDNLASLRVALKAGFTWEGVLRDAVLDEDGTHDLVVFGLLRGDGRAPSDALPRTELRTGRLLLRPASPSDVADLAATAADPLTQARTGVPRGYTQEHARAFIDFSERMRMRGAGIAWTVEGLETGRFAASVDLRDLDWTNRTAEVGYMTAPWARGRGYAGEAVVAIARWLFERHGFGRLQLRAAVANTASQRVAEKAGFVREGVARASLGGEDLIVYSLLPSDLA</sequence>
<keyword evidence="3" id="KW-1185">Reference proteome</keyword>
<dbReference type="AlphaFoldDB" id="A0A5C4VZK7"/>
<dbReference type="GO" id="GO:0008999">
    <property type="term" value="F:protein-N-terminal-alanine acetyltransferase activity"/>
    <property type="evidence" value="ECO:0007669"/>
    <property type="project" value="TreeGrafter"/>
</dbReference>
<dbReference type="Pfam" id="PF13302">
    <property type="entry name" value="Acetyltransf_3"/>
    <property type="match status" value="2"/>
</dbReference>
<keyword evidence="2" id="KW-0808">Transferase</keyword>
<evidence type="ECO:0000313" key="2">
    <source>
        <dbReference type="EMBL" id="KAB8190866.1"/>
    </source>
</evidence>
<proteinExistence type="predicted"/>
<dbReference type="SUPFAM" id="SSF55729">
    <property type="entry name" value="Acyl-CoA N-acyltransferases (Nat)"/>
    <property type="match status" value="2"/>
</dbReference>
<feature type="domain" description="N-acetyltransferase" evidence="1">
    <location>
        <begin position="95"/>
        <end position="258"/>
    </location>
</feature>
<evidence type="ECO:0000259" key="1">
    <source>
        <dbReference type="PROSITE" id="PS51186"/>
    </source>
</evidence>
<name>A0A5C4VZK7_9ACTN</name>
<dbReference type="CDD" id="cd04301">
    <property type="entry name" value="NAT_SF"/>
    <property type="match status" value="1"/>
</dbReference>